<feature type="transmembrane region" description="Helical" evidence="8">
    <location>
        <begin position="276"/>
        <end position="302"/>
    </location>
</feature>
<dbReference type="GO" id="GO:0016758">
    <property type="term" value="F:hexosyltransferase activity"/>
    <property type="evidence" value="ECO:0007669"/>
    <property type="project" value="InterPro"/>
</dbReference>
<keyword evidence="4 8" id="KW-0812">Transmembrane</keyword>
<keyword evidence="3" id="KW-0808">Transferase</keyword>
<feature type="transmembrane region" description="Helical" evidence="8">
    <location>
        <begin position="355"/>
        <end position="373"/>
    </location>
</feature>
<feature type="transmembrane region" description="Helical" evidence="8">
    <location>
        <begin position="69"/>
        <end position="87"/>
    </location>
</feature>
<reference evidence="9 10" key="1">
    <citation type="submission" date="2016-11" db="EMBL/GenBank/DDBJ databases">
        <authorList>
            <person name="Jaros S."/>
            <person name="Januszkiewicz K."/>
            <person name="Wedrychowicz H."/>
        </authorList>
    </citation>
    <scope>NUCLEOTIDE SEQUENCE [LARGE SCALE GENOMIC DNA]</scope>
    <source>
        <strain evidence="9 10">DSM 45627</strain>
    </source>
</reference>
<feature type="transmembrane region" description="Helical" evidence="8">
    <location>
        <begin position="219"/>
        <end position="238"/>
    </location>
</feature>
<name>A0A1M5UE15_9ACTN</name>
<feature type="transmembrane region" description="Helical" evidence="8">
    <location>
        <begin position="409"/>
        <end position="426"/>
    </location>
</feature>
<keyword evidence="6 8" id="KW-0472">Membrane</keyword>
<accession>A0A1M5UE15</accession>
<organism evidence="9 10">
    <name type="scientific">Jatrophihabitans endophyticus</name>
    <dbReference type="NCBI Taxonomy" id="1206085"/>
    <lineage>
        <taxon>Bacteria</taxon>
        <taxon>Bacillati</taxon>
        <taxon>Actinomycetota</taxon>
        <taxon>Actinomycetes</taxon>
        <taxon>Jatrophihabitantales</taxon>
        <taxon>Jatrophihabitantaceae</taxon>
        <taxon>Jatrophihabitans</taxon>
    </lineage>
</organism>
<proteinExistence type="inferred from homology"/>
<dbReference type="GO" id="GO:0005886">
    <property type="term" value="C:plasma membrane"/>
    <property type="evidence" value="ECO:0007669"/>
    <property type="project" value="UniProtKB-SubCell"/>
</dbReference>
<dbReference type="InterPro" id="IPR018584">
    <property type="entry name" value="GT87"/>
</dbReference>
<evidence type="ECO:0000256" key="8">
    <source>
        <dbReference type="SAM" id="Phobius"/>
    </source>
</evidence>
<dbReference type="AlphaFoldDB" id="A0A1M5UE15"/>
<feature type="transmembrane region" description="Helical" evidence="8">
    <location>
        <begin position="180"/>
        <end position="198"/>
    </location>
</feature>
<feature type="transmembrane region" description="Helical" evidence="8">
    <location>
        <begin position="379"/>
        <end position="402"/>
    </location>
</feature>
<evidence type="ECO:0000313" key="9">
    <source>
        <dbReference type="EMBL" id="SHH61148.1"/>
    </source>
</evidence>
<keyword evidence="2" id="KW-1003">Cell membrane</keyword>
<comment type="similarity">
    <text evidence="7">Belongs to the glycosyltransferase 87 family.</text>
</comment>
<keyword evidence="5 8" id="KW-1133">Transmembrane helix</keyword>
<feature type="transmembrane region" description="Helical" evidence="8">
    <location>
        <begin position="244"/>
        <end position="264"/>
    </location>
</feature>
<evidence type="ECO:0000256" key="6">
    <source>
        <dbReference type="ARBA" id="ARBA00023136"/>
    </source>
</evidence>
<evidence type="ECO:0000256" key="1">
    <source>
        <dbReference type="ARBA" id="ARBA00004651"/>
    </source>
</evidence>
<evidence type="ECO:0000256" key="3">
    <source>
        <dbReference type="ARBA" id="ARBA00022679"/>
    </source>
</evidence>
<protein>
    <recommendedName>
        <fullName evidence="11">DUF2029 domain-containing protein</fullName>
    </recommendedName>
</protein>
<evidence type="ECO:0000256" key="2">
    <source>
        <dbReference type="ARBA" id="ARBA00022475"/>
    </source>
</evidence>
<sequence length="441" mass="46396">MLGSVTARRVTAALVIVLLGQAVAYGALLGHVEHGSGRPNATMLVAVTVPLWAAAVALTARLRLAPRHAGAFVLGAGAVLSIVAMTHRPATSDDDFRYAWDGRVQLAGVDPYRYPPAATELARLRDPFLFGGPGAHRHPIGKGVTTAVNRPDVRTVYPPVAEAAFTALRVLSFGGHGNHLPLQLAAALGALAVGAILLRRGPPWRAALWTWCPVTVVEFANNAHVDWLGVLLAVLALTVARRTWLVGVLVGAATAVKLYPALVLPALLRRDWRIGLVAVGFVALVYVPHVLAVGLDVIGYLPGYLQENQYGDGGRLLLLSPLLGDTLGTLVGVVVLAAVSVWAWRRGDPARPERAAVVVVGVAFLVVTPNYGWYAALLLALVALTGALEWLPIVFAATLAYVVPGDHDTLIYAVALAAAGAGRVMRARRPDLTAPLGSPSR</sequence>
<dbReference type="STRING" id="1206085.SAMN05443575_4183"/>
<gene>
    <name evidence="9" type="ORF">SAMN05443575_4183</name>
</gene>
<evidence type="ECO:0000256" key="7">
    <source>
        <dbReference type="ARBA" id="ARBA00024033"/>
    </source>
</evidence>
<feature type="transmembrane region" description="Helical" evidence="8">
    <location>
        <begin position="322"/>
        <end position="343"/>
    </location>
</feature>
<dbReference type="Proteomes" id="UP000186132">
    <property type="component" value="Unassembled WGS sequence"/>
</dbReference>
<evidence type="ECO:0000256" key="4">
    <source>
        <dbReference type="ARBA" id="ARBA00022692"/>
    </source>
</evidence>
<keyword evidence="10" id="KW-1185">Reference proteome</keyword>
<feature type="transmembrane region" description="Helical" evidence="8">
    <location>
        <begin position="42"/>
        <end position="62"/>
    </location>
</feature>
<dbReference type="EMBL" id="FQVU01000008">
    <property type="protein sequence ID" value="SHH61148.1"/>
    <property type="molecule type" value="Genomic_DNA"/>
</dbReference>
<dbReference type="Pfam" id="PF09594">
    <property type="entry name" value="GT87"/>
    <property type="match status" value="1"/>
</dbReference>
<comment type="subcellular location">
    <subcellularLocation>
        <location evidence="1">Cell membrane</location>
        <topology evidence="1">Multi-pass membrane protein</topology>
    </subcellularLocation>
</comment>
<evidence type="ECO:0000313" key="10">
    <source>
        <dbReference type="Proteomes" id="UP000186132"/>
    </source>
</evidence>
<evidence type="ECO:0008006" key="11">
    <source>
        <dbReference type="Google" id="ProtNLM"/>
    </source>
</evidence>
<evidence type="ECO:0000256" key="5">
    <source>
        <dbReference type="ARBA" id="ARBA00022989"/>
    </source>
</evidence>